<dbReference type="RefSeq" id="WP_048919165.1">
    <property type="nucleotide sequence ID" value="NZ_CP010777.1"/>
</dbReference>
<dbReference type="SMART" id="SM00028">
    <property type="entry name" value="TPR"/>
    <property type="match status" value="4"/>
</dbReference>
<protein>
    <submittedName>
        <fullName evidence="5">Uncharacterized protein</fullName>
    </submittedName>
</protein>
<dbReference type="InterPro" id="IPR050498">
    <property type="entry name" value="Ycf3"/>
</dbReference>
<sequence>MKVFKVVSFVFAFIALTLQGVAANDMTSATENSSKEKIRKITQLIKREPANSQAYADRASAKMEAKDVFGAIHDFSAAINLSKENNAQYLLGRGNAFLEIGAYKEALKDFNVALENTSSAELLYGRAVAAYFLDDYFGALRDLDQVIAVAPNHPKALYNRAVVKMELKQLDGAAEDLESFLSHFPNHLEAERALAAADAALQK</sequence>
<dbReference type="EMBL" id="CP010777">
    <property type="protein sequence ID" value="AKQ44428.1"/>
    <property type="molecule type" value="Genomic_DNA"/>
</dbReference>
<feature type="signal peptide" evidence="4">
    <location>
        <begin position="1"/>
        <end position="22"/>
    </location>
</feature>
<keyword evidence="6" id="KW-1185">Reference proteome</keyword>
<dbReference type="Pfam" id="PF13432">
    <property type="entry name" value="TPR_16"/>
    <property type="match status" value="1"/>
</dbReference>
<keyword evidence="4" id="KW-0732">Signal</keyword>
<dbReference type="InterPro" id="IPR019734">
    <property type="entry name" value="TPR_rpt"/>
</dbReference>
<proteinExistence type="predicted"/>
<dbReference type="PROSITE" id="PS50005">
    <property type="entry name" value="TPR"/>
    <property type="match status" value="1"/>
</dbReference>
<dbReference type="PANTHER" id="PTHR44858">
    <property type="entry name" value="TETRATRICOPEPTIDE REPEAT PROTEIN 6"/>
    <property type="match status" value="1"/>
</dbReference>
<evidence type="ECO:0000256" key="1">
    <source>
        <dbReference type="ARBA" id="ARBA00022737"/>
    </source>
</evidence>
<dbReference type="Pfam" id="PF13371">
    <property type="entry name" value="TPR_9"/>
    <property type="match status" value="1"/>
</dbReference>
<dbReference type="Gene3D" id="1.25.40.10">
    <property type="entry name" value="Tetratricopeptide repeat domain"/>
    <property type="match status" value="2"/>
</dbReference>
<evidence type="ECO:0000313" key="5">
    <source>
        <dbReference type="EMBL" id="AKQ44428.1"/>
    </source>
</evidence>
<dbReference type="STRING" id="1379910.TH63_00300"/>
<name>A0A0H4VGL7_9BACT</name>
<dbReference type="SUPFAM" id="SSF48452">
    <property type="entry name" value="TPR-like"/>
    <property type="match status" value="1"/>
</dbReference>
<dbReference type="PANTHER" id="PTHR44858:SF1">
    <property type="entry name" value="UDP-N-ACETYLGLUCOSAMINE--PEPTIDE N-ACETYLGLUCOSAMINYLTRANSFERASE SPINDLY-RELATED"/>
    <property type="match status" value="1"/>
</dbReference>
<dbReference type="PATRIC" id="fig|1379910.4.peg.64"/>
<organism evidence="5 6">
    <name type="scientific">Rufibacter radiotolerans</name>
    <dbReference type="NCBI Taxonomy" id="1379910"/>
    <lineage>
        <taxon>Bacteria</taxon>
        <taxon>Pseudomonadati</taxon>
        <taxon>Bacteroidota</taxon>
        <taxon>Cytophagia</taxon>
        <taxon>Cytophagales</taxon>
        <taxon>Hymenobacteraceae</taxon>
        <taxon>Rufibacter</taxon>
    </lineage>
</organism>
<evidence type="ECO:0000256" key="3">
    <source>
        <dbReference type="PROSITE-ProRule" id="PRU00339"/>
    </source>
</evidence>
<evidence type="ECO:0000313" key="6">
    <source>
        <dbReference type="Proteomes" id="UP000036458"/>
    </source>
</evidence>
<dbReference type="OrthoDB" id="712930at2"/>
<dbReference type="GO" id="GO:0009279">
    <property type="term" value="C:cell outer membrane"/>
    <property type="evidence" value="ECO:0007669"/>
    <property type="project" value="TreeGrafter"/>
</dbReference>
<dbReference type="KEGG" id="ruf:TH63_00300"/>
<dbReference type="Proteomes" id="UP000036458">
    <property type="component" value="Chromosome"/>
</dbReference>
<accession>A0A0H4VGL7</accession>
<gene>
    <name evidence="5" type="ORF">TH63_00300</name>
</gene>
<feature type="chain" id="PRO_5005211776" evidence="4">
    <location>
        <begin position="23"/>
        <end position="203"/>
    </location>
</feature>
<feature type="repeat" description="TPR" evidence="3">
    <location>
        <begin position="87"/>
        <end position="120"/>
    </location>
</feature>
<keyword evidence="2 3" id="KW-0802">TPR repeat</keyword>
<dbReference type="AlphaFoldDB" id="A0A0H4VGL7"/>
<dbReference type="InterPro" id="IPR011990">
    <property type="entry name" value="TPR-like_helical_dom_sf"/>
</dbReference>
<keyword evidence="1" id="KW-0677">Repeat</keyword>
<dbReference type="GO" id="GO:0046813">
    <property type="term" value="P:receptor-mediated virion attachment to host cell"/>
    <property type="evidence" value="ECO:0007669"/>
    <property type="project" value="TreeGrafter"/>
</dbReference>
<evidence type="ECO:0000256" key="4">
    <source>
        <dbReference type="SAM" id="SignalP"/>
    </source>
</evidence>
<evidence type="ECO:0000256" key="2">
    <source>
        <dbReference type="ARBA" id="ARBA00022803"/>
    </source>
</evidence>
<reference evidence="5 6" key="1">
    <citation type="submission" date="2015-01" db="EMBL/GenBank/DDBJ databases">
        <title>Rufibacter sp./DG31D/ whole genome sequencing.</title>
        <authorList>
            <person name="Kim M.K."/>
            <person name="Srinivasan S."/>
            <person name="Lee J.-J."/>
        </authorList>
    </citation>
    <scope>NUCLEOTIDE SEQUENCE [LARGE SCALE GENOMIC DNA]</scope>
    <source>
        <strain evidence="5 6">DG31D</strain>
    </source>
</reference>